<comment type="caution">
    <text evidence="2">The sequence shown here is derived from an EMBL/GenBank/DDBJ whole genome shotgun (WGS) entry which is preliminary data.</text>
</comment>
<dbReference type="EMBL" id="MOPA01000010">
    <property type="protein sequence ID" value="KAK1529748.1"/>
    <property type="molecule type" value="Genomic_DNA"/>
</dbReference>
<evidence type="ECO:0000313" key="2">
    <source>
        <dbReference type="EMBL" id="KAK1529748.1"/>
    </source>
</evidence>
<evidence type="ECO:0000313" key="3">
    <source>
        <dbReference type="Proteomes" id="UP001241169"/>
    </source>
</evidence>
<dbReference type="RefSeq" id="XP_060345103.1">
    <property type="nucleotide sequence ID" value="XM_060496318.1"/>
</dbReference>
<proteinExistence type="predicted"/>
<sequence>MFGDKSEKATPLYSGGDPVADVPPSYSEGVPTSSDGLIPAGTLLLAGTTIFNTASASSPPLYELTYPIGHLRESNTSVSFYRYENSVRDSSGASGPQVASRKKHIFDLKRDPTVTEPPFPYHLNSVSRGNVGHVGIKTHRRLGGSGYRAWRATRAREGADLEAKEMLFNIKTRGSGRQEWRDGSDKTVLAHETSEEGIHKLQIVVPLTQDIRDGLVATWCLRLWWEIALSKVEPFSWSEVSPHLPAAFTSNATWVPESQEPSDVIDSDAHACHLCEQVESVMVQHIKHHKMRFQLAVAAIARIPGAVADSHDYCACQQWSNSPVDHAATAKVAAKPCYGYVWGPSEHPTSSKIDWFAHSPGPRKDEQYHQLQNMTKKWKIDGDDFNRRCRDAGAKDSTCFSCSSLQVNGDGRVQCYSG</sequence>
<gene>
    <name evidence="2" type="ORF">CPAR01_12060</name>
</gene>
<organism evidence="2 3">
    <name type="scientific">Colletotrichum paranaense</name>
    <dbReference type="NCBI Taxonomy" id="1914294"/>
    <lineage>
        <taxon>Eukaryota</taxon>
        <taxon>Fungi</taxon>
        <taxon>Dikarya</taxon>
        <taxon>Ascomycota</taxon>
        <taxon>Pezizomycotina</taxon>
        <taxon>Sordariomycetes</taxon>
        <taxon>Hypocreomycetidae</taxon>
        <taxon>Glomerellales</taxon>
        <taxon>Glomerellaceae</taxon>
        <taxon>Colletotrichum</taxon>
        <taxon>Colletotrichum acutatum species complex</taxon>
    </lineage>
</organism>
<dbReference type="GeneID" id="85380217"/>
<evidence type="ECO:0000256" key="1">
    <source>
        <dbReference type="SAM" id="MobiDB-lite"/>
    </source>
</evidence>
<protein>
    <submittedName>
        <fullName evidence="2">Uncharacterized protein</fullName>
    </submittedName>
</protein>
<dbReference type="Proteomes" id="UP001241169">
    <property type="component" value="Unassembled WGS sequence"/>
</dbReference>
<accession>A0ABQ9SA92</accession>
<feature type="region of interest" description="Disordered" evidence="1">
    <location>
        <begin position="1"/>
        <end position="32"/>
    </location>
</feature>
<name>A0ABQ9SA92_9PEZI</name>
<reference evidence="2 3" key="1">
    <citation type="submission" date="2016-10" db="EMBL/GenBank/DDBJ databases">
        <title>The genome sequence of Colletotrichum fioriniae PJ7.</title>
        <authorList>
            <person name="Baroncelli R."/>
        </authorList>
    </citation>
    <scope>NUCLEOTIDE SEQUENCE [LARGE SCALE GENOMIC DNA]</scope>
    <source>
        <strain evidence="2 3">IMI 384185</strain>
    </source>
</reference>
<keyword evidence="3" id="KW-1185">Reference proteome</keyword>